<evidence type="ECO:0000259" key="3">
    <source>
        <dbReference type="Pfam" id="PF19481"/>
    </source>
</evidence>
<feature type="domain" description="DUF6017" evidence="3">
    <location>
        <begin position="249"/>
        <end position="378"/>
    </location>
</feature>
<proteinExistence type="predicted"/>
<dbReference type="Pfam" id="PF19481">
    <property type="entry name" value="DUF6017"/>
    <property type="match status" value="1"/>
</dbReference>
<feature type="compositionally biased region" description="Polar residues" evidence="1">
    <location>
        <begin position="151"/>
        <end position="175"/>
    </location>
</feature>
<evidence type="ECO:0000259" key="2">
    <source>
        <dbReference type="Pfam" id="PF06970"/>
    </source>
</evidence>
<dbReference type="AlphaFoldDB" id="A0A1I0ILR2"/>
<accession>A0A1I0ILR2</accession>
<gene>
    <name evidence="4" type="ORF">SAMN05216521_104042</name>
</gene>
<organism evidence="4 5">
    <name type="scientific">Enterocloster clostridioformis</name>
    <dbReference type="NCBI Taxonomy" id="1531"/>
    <lineage>
        <taxon>Bacteria</taxon>
        <taxon>Bacillati</taxon>
        <taxon>Bacillota</taxon>
        <taxon>Clostridia</taxon>
        <taxon>Lachnospirales</taxon>
        <taxon>Lachnospiraceae</taxon>
        <taxon>Enterocloster</taxon>
    </lineage>
</organism>
<name>A0A1I0ILR2_9FIRM</name>
<dbReference type="InterPro" id="IPR010724">
    <property type="entry name" value="RepA_N"/>
</dbReference>
<protein>
    <submittedName>
        <fullName evidence="4">Replication initiator protein A (RepA) N-terminus</fullName>
    </submittedName>
</protein>
<dbReference type="InterPro" id="IPR046059">
    <property type="entry name" value="DUF6017"/>
</dbReference>
<evidence type="ECO:0000256" key="1">
    <source>
        <dbReference type="SAM" id="MobiDB-lite"/>
    </source>
</evidence>
<comment type="caution">
    <text evidence="4">The sequence shown here is derived from an EMBL/GenBank/DDBJ whole genome shotgun (WGS) entry which is preliminary data.</text>
</comment>
<dbReference type="RefSeq" id="WP_139196777.1">
    <property type="nucleotide sequence ID" value="NZ_FOIO01000040.1"/>
</dbReference>
<evidence type="ECO:0000313" key="5">
    <source>
        <dbReference type="Proteomes" id="UP000182121"/>
    </source>
</evidence>
<feature type="region of interest" description="Disordered" evidence="1">
    <location>
        <begin position="131"/>
        <end position="212"/>
    </location>
</feature>
<dbReference type="Proteomes" id="UP000182121">
    <property type="component" value="Unassembled WGS sequence"/>
</dbReference>
<dbReference type="EMBL" id="FOIO01000040">
    <property type="protein sequence ID" value="SET97320.1"/>
    <property type="molecule type" value="Genomic_DNA"/>
</dbReference>
<sequence length="386" mass="43914">MDSSLRFDYYYGAEAEQFSFYRVPRLLIKDGRFKGLSSDAKLLYGLMLDRMSLSMKNGWFDERNRAYIYYTLEDIMEDLGCARATCVKVIGELDSKKGIGLIEKKRQGLGKPDRIYVKNFVLTDKAPTDCQSETLADSGAGGNGEKKPEETGQSGDFQEASDLNVQKSKIQTSRSSEIELQDVQNPDFQKFKKQTSGDSEIEPLDVQNSAPNYTDNSYNDGNYNNPIIQSGEQIEPAAADPGENREDMAERKADRDMMGDVNAYMEIIKENIEYDYHMKYDKYGDRELYEELYLLICEAVCVKRPTVKINGADYPYELVKAQFLKLNGSHLQYVMGCMKETTTEITNIRAYLITALYNASCTIHHYFKQAVQHDMYGGGWSEKGIV</sequence>
<feature type="domain" description="Replication initiator A N-terminal" evidence="2">
    <location>
        <begin position="19"/>
        <end position="93"/>
    </location>
</feature>
<evidence type="ECO:0000313" key="4">
    <source>
        <dbReference type="EMBL" id="SET97320.1"/>
    </source>
</evidence>
<dbReference type="Pfam" id="PF06970">
    <property type="entry name" value="RepA_N"/>
    <property type="match status" value="1"/>
</dbReference>
<reference evidence="4 5" key="1">
    <citation type="submission" date="2016-10" db="EMBL/GenBank/DDBJ databases">
        <authorList>
            <person name="Varghese N."/>
            <person name="Submissions S."/>
        </authorList>
    </citation>
    <scope>NUCLEOTIDE SEQUENCE [LARGE SCALE GENOMIC DNA]</scope>
    <source>
        <strain evidence="4 5">NLAE-zl-C196</strain>
    </source>
</reference>